<evidence type="ECO:0000313" key="2">
    <source>
        <dbReference type="EMBL" id="PFH52671.1"/>
    </source>
</evidence>
<accession>A0A2A9NWE6</accession>
<protein>
    <submittedName>
        <fullName evidence="2">Uncharacterized protein</fullName>
    </submittedName>
</protein>
<dbReference type="STRING" id="703135.A0A2A9NWE6"/>
<dbReference type="AlphaFoldDB" id="A0A2A9NWE6"/>
<keyword evidence="3" id="KW-1185">Reference proteome</keyword>
<feature type="region of interest" description="Disordered" evidence="1">
    <location>
        <begin position="533"/>
        <end position="552"/>
    </location>
</feature>
<dbReference type="EMBL" id="KZ301978">
    <property type="protein sequence ID" value="PFH52671.1"/>
    <property type="molecule type" value="Genomic_DNA"/>
</dbReference>
<reference evidence="2 3" key="1">
    <citation type="submission" date="2014-02" db="EMBL/GenBank/DDBJ databases">
        <title>Transposable element dynamics among asymbiotic and ectomycorrhizal Amanita fungi.</title>
        <authorList>
            <consortium name="DOE Joint Genome Institute"/>
            <person name="Hess J."/>
            <person name="Skrede I."/>
            <person name="Wolfe B."/>
            <person name="LaButti K."/>
            <person name="Ohm R.A."/>
            <person name="Grigoriev I.V."/>
            <person name="Pringle A."/>
        </authorList>
    </citation>
    <scope>NUCLEOTIDE SEQUENCE [LARGE SCALE GENOMIC DNA]</scope>
    <source>
        <strain evidence="2 3">SKay4041</strain>
    </source>
</reference>
<gene>
    <name evidence="2" type="ORF">AMATHDRAFT_2063</name>
</gene>
<dbReference type="OrthoDB" id="276151at2759"/>
<feature type="region of interest" description="Disordered" evidence="1">
    <location>
        <begin position="506"/>
        <end position="527"/>
    </location>
</feature>
<organism evidence="2 3">
    <name type="scientific">Amanita thiersii Skay4041</name>
    <dbReference type="NCBI Taxonomy" id="703135"/>
    <lineage>
        <taxon>Eukaryota</taxon>
        <taxon>Fungi</taxon>
        <taxon>Dikarya</taxon>
        <taxon>Basidiomycota</taxon>
        <taxon>Agaricomycotina</taxon>
        <taxon>Agaricomycetes</taxon>
        <taxon>Agaricomycetidae</taxon>
        <taxon>Agaricales</taxon>
        <taxon>Pluteineae</taxon>
        <taxon>Amanitaceae</taxon>
        <taxon>Amanita</taxon>
    </lineage>
</organism>
<feature type="compositionally biased region" description="Polar residues" evidence="1">
    <location>
        <begin position="518"/>
        <end position="527"/>
    </location>
</feature>
<evidence type="ECO:0000313" key="3">
    <source>
        <dbReference type="Proteomes" id="UP000242287"/>
    </source>
</evidence>
<name>A0A2A9NWE6_9AGAR</name>
<evidence type="ECO:0000256" key="1">
    <source>
        <dbReference type="SAM" id="MobiDB-lite"/>
    </source>
</evidence>
<proteinExistence type="predicted"/>
<dbReference type="Proteomes" id="UP000242287">
    <property type="component" value="Unassembled WGS sequence"/>
</dbReference>
<sequence>MSAWSLSRTRKPSVACNVSSRFFRSCFQVPSTSTTPAPVDTTILNSPTTLQVPDSLRIPELDDLSYALHENQRPSRVWSYYTRLLNSFASEALPVELHRQVLRKCTPSVESFRTPPVQHSISRVLAYKFHIHEGRFQTVIRAIRALGEIPDLGDYHFILGQFAAVGHYIGTIRVYKELKSLGLEPTSETLTLCFSSVAHRLALPILEVERRLLIIQTKEITADLLRDMQKYHVPLTSINLDLCIRIMKETLDCHNFDALMKWGYGVDLSNPDRAPLEYIGIGARNAQLSGNNISVPPLLEPLPFSTAALNTTIDMLGRFGDVSKLVQAFEILTQPLPQANRYFFSTFDDDDDFGIPVPQSPAFTPPHATPNTTTYSILIRHLCQAGHAVLARHYLLLVMELEKKMSINLKNLIPRIPMRRIPAPHVAINRGTLIPVFGESNRDKNLGLMRWLNGKLPKIIKRKQADLTYYREFREVWRHTIRLRNEMDTIHADGIAIAIAHASSQASTSGSVSHEPRIQQNSTSEAQLHTASNFNSNKKRPPFASPPDSSPKSFDLDLHIRILERDVEEIQDLAERVDEVVGRTTQRVKERLGRRVWAKKNIYFLTDNTRLPVSRSTWKEIVNFKPQRRSGAYETFSGSSRPRHQATNKLHLNLRLYRLPRKLARDYSTLARPPGIAVAIPISSESRTADILPGNLKRGYSPWSYLSSFIWR</sequence>